<organism evidence="1 2">
    <name type="scientific">Mycobacterium tuberculosis</name>
    <dbReference type="NCBI Taxonomy" id="1773"/>
    <lineage>
        <taxon>Bacteria</taxon>
        <taxon>Bacillati</taxon>
        <taxon>Actinomycetota</taxon>
        <taxon>Actinomycetes</taxon>
        <taxon>Mycobacteriales</taxon>
        <taxon>Mycobacteriaceae</taxon>
        <taxon>Mycobacterium</taxon>
        <taxon>Mycobacterium tuberculosis complex</taxon>
    </lineage>
</organism>
<proteinExistence type="predicted"/>
<dbReference type="EMBL" id="CSAE01000153">
    <property type="protein sequence ID" value="COV59249.1"/>
    <property type="molecule type" value="Genomic_DNA"/>
</dbReference>
<protein>
    <submittedName>
        <fullName evidence="1">Uncharacterized protein</fullName>
    </submittedName>
</protein>
<sequence>MSGSAGGFILRAGRARPALASSASMRSRMFAVPRQ</sequence>
<dbReference type="Proteomes" id="UP000038802">
    <property type="component" value="Unassembled WGS sequence"/>
</dbReference>
<evidence type="ECO:0000313" key="1">
    <source>
        <dbReference type="EMBL" id="COV59249.1"/>
    </source>
</evidence>
<name>A0A0U0R0V2_MYCTX</name>
<accession>A0A0U0R0V2</accession>
<evidence type="ECO:0000313" key="2">
    <source>
        <dbReference type="Proteomes" id="UP000038802"/>
    </source>
</evidence>
<reference evidence="2" key="1">
    <citation type="submission" date="2015-03" db="EMBL/GenBank/DDBJ databases">
        <authorList>
            <consortium name="Pathogen Informatics"/>
        </authorList>
    </citation>
    <scope>NUCLEOTIDE SEQUENCE [LARGE SCALE GENOMIC DNA]</scope>
    <source>
        <strain evidence="2">K00500041</strain>
    </source>
</reference>
<dbReference type="AlphaFoldDB" id="A0A0U0R0V2"/>
<gene>
    <name evidence="1" type="ORF">ERS007703_01686</name>
</gene>